<dbReference type="EMBL" id="MG452721">
    <property type="protein sequence ID" value="AZB49120.1"/>
    <property type="molecule type" value="Genomic_DNA"/>
</dbReference>
<feature type="compositionally biased region" description="Basic residues" evidence="1">
    <location>
        <begin position="278"/>
        <end position="290"/>
    </location>
</feature>
<gene>
    <name evidence="2" type="primary">ORF20</name>
</gene>
<feature type="region of interest" description="Disordered" evidence="1">
    <location>
        <begin position="222"/>
        <end position="308"/>
    </location>
</feature>
<dbReference type="InterPro" id="IPR002580">
    <property type="entry name" value="Herpes_UL24"/>
</dbReference>
<reference evidence="2" key="1">
    <citation type="submission" date="2017-11" db="EMBL/GenBank/DDBJ databases">
        <title>The distinct marsupial branch of gammaherpesviruses includes novel host-derived genes seldom found in other viruses.</title>
        <authorList>
            <person name="Vaz P.K."/>
        </authorList>
    </citation>
    <scope>NUCLEOTIDE SEQUENCE</scope>
    <source>
        <strain evidence="2">V3187/11</strain>
    </source>
</reference>
<evidence type="ECO:0000313" key="3">
    <source>
        <dbReference type="Proteomes" id="UP000679767"/>
    </source>
</evidence>
<protein>
    <submittedName>
        <fullName evidence="2">Putative membrane or tegument protein</fullName>
    </submittedName>
</protein>
<keyword evidence="3" id="KW-1185">Reference proteome</keyword>
<accession>A0A3S8D7D0</accession>
<proteinExistence type="predicted"/>
<sequence>MSTGGLSSLPDYCKLRGKRAHVRFYKRLLKIKRPSTFFKFIGLSKPGKHVTDLELFFEVNLYKRIVDCIALIKTEKCNTCLVLELKTCAADSLDLCRKIRAQQRLEGLNQLLDSSRIICRDAPLGEERWIVTPVLLFKAQKTLKTVYIEHPSFLSDVIVNSNFPRLKAFFQGRQDKSLFRGLCKVATCGESGVRKIKNNAASQGVGKCCKKGKYSVTERVPREGCDLSPTSGRDTKSSMVTSLSKRQKGRKPIKKETVAVRVRRVGSETNRQLSQAPKRSRPTGRTRTRNVSRNGGGMRRHAHRGQER</sequence>
<evidence type="ECO:0000256" key="1">
    <source>
        <dbReference type="SAM" id="MobiDB-lite"/>
    </source>
</evidence>
<feature type="compositionally biased region" description="Basic residues" evidence="1">
    <location>
        <begin position="298"/>
        <end position="308"/>
    </location>
</feature>
<evidence type="ECO:0000313" key="2">
    <source>
        <dbReference type="EMBL" id="AZB49120.1"/>
    </source>
</evidence>
<organism evidence="2">
    <name type="scientific">Vombatid gammaherpesvirus 1</name>
    <dbReference type="NCBI Taxonomy" id="2052651"/>
    <lineage>
        <taxon>Viruses</taxon>
        <taxon>Duplodnaviria</taxon>
        <taxon>Heunggongvirae</taxon>
        <taxon>Peploviricota</taxon>
        <taxon>Herviviricetes</taxon>
        <taxon>Herpesvirales</taxon>
        <taxon>Orthoherpesviridae</taxon>
        <taxon>Gammaherpesvirinae</taxon>
        <taxon>Manticavirus</taxon>
        <taxon>Manticavirus vombatidgamma1</taxon>
    </lineage>
</organism>
<dbReference type="KEGG" id="vg:65102674"/>
<dbReference type="RefSeq" id="YP_010087390.1">
    <property type="nucleotide sequence ID" value="NC_055554.1"/>
</dbReference>
<dbReference type="Pfam" id="PF01646">
    <property type="entry name" value="Herpes_UL24"/>
    <property type="match status" value="1"/>
</dbReference>
<dbReference type="Proteomes" id="UP000679767">
    <property type="component" value="Segment"/>
</dbReference>
<feature type="compositionally biased region" description="Polar residues" evidence="1">
    <location>
        <begin position="267"/>
        <end position="277"/>
    </location>
</feature>
<feature type="compositionally biased region" description="Polar residues" evidence="1">
    <location>
        <begin position="228"/>
        <end position="244"/>
    </location>
</feature>
<name>A0A3S8D7D0_9GAMA</name>
<dbReference type="GeneID" id="65102674"/>